<dbReference type="GO" id="GO:0009986">
    <property type="term" value="C:cell surface"/>
    <property type="evidence" value="ECO:0007669"/>
    <property type="project" value="TreeGrafter"/>
</dbReference>
<gene>
    <name evidence="8" type="ORF">PPACK8108_LOCUS1140</name>
</gene>
<protein>
    <recommendedName>
        <fullName evidence="7">glucan 1,3-beta-glucosidase</fullName>
        <ecNumber evidence="7">3.2.1.58</ecNumber>
    </recommendedName>
</protein>
<dbReference type="Proteomes" id="UP001153365">
    <property type="component" value="Unassembled WGS sequence"/>
</dbReference>
<evidence type="ECO:0000256" key="4">
    <source>
        <dbReference type="ARBA" id="ARBA00023295"/>
    </source>
</evidence>
<comment type="catalytic activity">
    <reaction evidence="6">
        <text>Successive hydrolysis of beta-D-glucose units from the non-reducing ends of (1-&gt;3)-beta-D-glucans, releasing alpha-glucose.</text>
        <dbReference type="EC" id="3.2.1.58"/>
    </reaction>
</comment>
<comment type="caution">
    <text evidence="8">The sequence shown here is derived from an EMBL/GenBank/DDBJ whole genome shotgun (WGS) entry which is preliminary data.</text>
</comment>
<dbReference type="EC" id="3.2.1.58" evidence="7"/>
<evidence type="ECO:0000256" key="3">
    <source>
        <dbReference type="ARBA" id="ARBA00023180"/>
    </source>
</evidence>
<dbReference type="InterPro" id="IPR050386">
    <property type="entry name" value="Glycosyl_hydrolase_5"/>
</dbReference>
<dbReference type="EMBL" id="CALTRL010000150">
    <property type="protein sequence ID" value="CAH7666789.1"/>
    <property type="molecule type" value="Genomic_DNA"/>
</dbReference>
<feature type="non-terminal residue" evidence="8">
    <location>
        <position position="1"/>
    </location>
</feature>
<dbReference type="Gene3D" id="3.20.20.80">
    <property type="entry name" value="Glycosidases"/>
    <property type="match status" value="1"/>
</dbReference>
<dbReference type="AlphaFoldDB" id="A0AAV0AIW4"/>
<organism evidence="8 9">
    <name type="scientific">Phakopsora pachyrhizi</name>
    <name type="common">Asian soybean rust disease fungus</name>
    <dbReference type="NCBI Taxonomy" id="170000"/>
    <lineage>
        <taxon>Eukaryota</taxon>
        <taxon>Fungi</taxon>
        <taxon>Dikarya</taxon>
        <taxon>Basidiomycota</taxon>
        <taxon>Pucciniomycotina</taxon>
        <taxon>Pucciniomycetes</taxon>
        <taxon>Pucciniales</taxon>
        <taxon>Phakopsoraceae</taxon>
        <taxon>Phakopsora</taxon>
    </lineage>
</organism>
<evidence type="ECO:0000313" key="9">
    <source>
        <dbReference type="Proteomes" id="UP001153365"/>
    </source>
</evidence>
<dbReference type="InterPro" id="IPR017853">
    <property type="entry name" value="GH"/>
</dbReference>
<evidence type="ECO:0000256" key="1">
    <source>
        <dbReference type="ARBA" id="ARBA00005641"/>
    </source>
</evidence>
<dbReference type="GO" id="GO:0009251">
    <property type="term" value="P:glucan catabolic process"/>
    <property type="evidence" value="ECO:0007669"/>
    <property type="project" value="TreeGrafter"/>
</dbReference>
<dbReference type="GO" id="GO:0071555">
    <property type="term" value="P:cell wall organization"/>
    <property type="evidence" value="ECO:0007669"/>
    <property type="project" value="UniProtKB-KW"/>
</dbReference>
<accession>A0AAV0AIW4</accession>
<sequence length="178" mass="20078">QVFFESIEMGKKIWFMCYLDLHMVPRIQNGYNHSGRWGSINFFVGLMGIAKAQCSFNYICTLTQFISQSEYSNVVPMYSVLNEPLVQKIGSNQKRSYYLQVYQMMREIAGFGQGKGPMMVIHDSFNELGAGHTGWGGFLIGADRLGLDTHTYSAFVSYSVMPRTEILLATLATSYSLS</sequence>
<keyword evidence="3" id="KW-0325">Glycoprotein</keyword>
<keyword evidence="5" id="KW-0961">Cell wall biogenesis/degradation</keyword>
<comment type="similarity">
    <text evidence="1">Belongs to the glycosyl hydrolase 5 (cellulase A) family.</text>
</comment>
<evidence type="ECO:0000313" key="8">
    <source>
        <dbReference type="EMBL" id="CAH7666789.1"/>
    </source>
</evidence>
<keyword evidence="4" id="KW-0326">Glycosidase</keyword>
<evidence type="ECO:0000256" key="7">
    <source>
        <dbReference type="ARBA" id="ARBA00038929"/>
    </source>
</evidence>
<evidence type="ECO:0000256" key="2">
    <source>
        <dbReference type="ARBA" id="ARBA00022801"/>
    </source>
</evidence>
<name>A0AAV0AIW4_PHAPC</name>
<reference evidence="8" key="1">
    <citation type="submission" date="2022-06" db="EMBL/GenBank/DDBJ databases">
        <authorList>
            <consortium name="SYNGENTA / RWTH Aachen University"/>
        </authorList>
    </citation>
    <scope>NUCLEOTIDE SEQUENCE</scope>
</reference>
<keyword evidence="2 8" id="KW-0378">Hydrolase</keyword>
<dbReference type="PANTHER" id="PTHR31297:SF34">
    <property type="entry name" value="GLUCAN 1,3-BETA-GLUCOSIDASE 2"/>
    <property type="match status" value="1"/>
</dbReference>
<dbReference type="GO" id="GO:0005576">
    <property type="term" value="C:extracellular region"/>
    <property type="evidence" value="ECO:0007669"/>
    <property type="project" value="TreeGrafter"/>
</dbReference>
<evidence type="ECO:0000256" key="5">
    <source>
        <dbReference type="ARBA" id="ARBA00023316"/>
    </source>
</evidence>
<dbReference type="SUPFAM" id="SSF51445">
    <property type="entry name" value="(Trans)glycosidases"/>
    <property type="match status" value="1"/>
</dbReference>
<evidence type="ECO:0000256" key="6">
    <source>
        <dbReference type="ARBA" id="ARBA00036824"/>
    </source>
</evidence>
<proteinExistence type="inferred from homology"/>
<dbReference type="GO" id="GO:0004338">
    <property type="term" value="F:glucan exo-1,3-beta-glucosidase activity"/>
    <property type="evidence" value="ECO:0007669"/>
    <property type="project" value="UniProtKB-EC"/>
</dbReference>
<keyword evidence="9" id="KW-1185">Reference proteome</keyword>
<dbReference type="PANTHER" id="PTHR31297">
    <property type="entry name" value="GLUCAN ENDO-1,6-BETA-GLUCOSIDASE B"/>
    <property type="match status" value="1"/>
</dbReference>